<organism evidence="2 3">
    <name type="scientific">Alginatibacterium sediminis</name>
    <dbReference type="NCBI Taxonomy" id="2164068"/>
    <lineage>
        <taxon>Bacteria</taxon>
        <taxon>Pseudomonadati</taxon>
        <taxon>Pseudomonadota</taxon>
        <taxon>Gammaproteobacteria</taxon>
        <taxon>Alteromonadales</taxon>
        <taxon>Alteromonadaceae</taxon>
        <taxon>Alginatibacterium</taxon>
    </lineage>
</organism>
<evidence type="ECO:0000256" key="1">
    <source>
        <dbReference type="SAM" id="MobiDB-lite"/>
    </source>
</evidence>
<evidence type="ECO:0000313" key="3">
    <source>
        <dbReference type="Proteomes" id="UP000286482"/>
    </source>
</evidence>
<dbReference type="RefSeq" id="WP_120353267.1">
    <property type="nucleotide sequence ID" value="NZ_RAQO01000002.1"/>
</dbReference>
<accession>A0A420ELJ8</accession>
<comment type="caution">
    <text evidence="2">The sequence shown here is derived from an EMBL/GenBank/DDBJ whole genome shotgun (WGS) entry which is preliminary data.</text>
</comment>
<keyword evidence="3" id="KW-1185">Reference proteome</keyword>
<dbReference type="EMBL" id="RAQO01000002">
    <property type="protein sequence ID" value="RKF21464.1"/>
    <property type="molecule type" value="Genomic_DNA"/>
</dbReference>
<dbReference type="AlphaFoldDB" id="A0A420ELJ8"/>
<reference evidence="2 3" key="1">
    <citation type="submission" date="2018-09" db="EMBL/GenBank/DDBJ databases">
        <authorList>
            <person name="Wang Z."/>
        </authorList>
    </citation>
    <scope>NUCLEOTIDE SEQUENCE [LARGE SCALE GENOMIC DNA]</scope>
    <source>
        <strain evidence="2 3">ALS 81</strain>
    </source>
</reference>
<name>A0A420ELJ8_9ALTE</name>
<feature type="region of interest" description="Disordered" evidence="1">
    <location>
        <begin position="33"/>
        <end position="66"/>
    </location>
</feature>
<gene>
    <name evidence="2" type="ORF">DBZ36_02100</name>
</gene>
<protein>
    <submittedName>
        <fullName evidence="2">Uncharacterized protein</fullName>
    </submittedName>
</protein>
<sequence length="80" mass="8869">MSSNSVCPQCGGHKPSLMACQDCGFKLAVVSRPPTKPEVSDKPITLPSYGRSYQVQNENQNRSDVVIKVKKKRTYTLPDE</sequence>
<feature type="compositionally biased region" description="Polar residues" evidence="1">
    <location>
        <begin position="51"/>
        <end position="63"/>
    </location>
</feature>
<proteinExistence type="predicted"/>
<dbReference type="OrthoDB" id="6387634at2"/>
<dbReference type="Proteomes" id="UP000286482">
    <property type="component" value="Unassembled WGS sequence"/>
</dbReference>
<evidence type="ECO:0000313" key="2">
    <source>
        <dbReference type="EMBL" id="RKF21464.1"/>
    </source>
</evidence>